<name>A0A1B0CKN5_LUTLO</name>
<keyword evidence="4" id="KW-1185">Reference proteome</keyword>
<evidence type="ECO:0000256" key="1">
    <source>
        <dbReference type="ARBA" id="ARBA00022729"/>
    </source>
</evidence>
<dbReference type="EnsemblMetazoa" id="LLOJ005172-RA">
    <property type="protein sequence ID" value="LLOJ005172-PA"/>
    <property type="gene ID" value="LLOJ005172"/>
</dbReference>
<proteinExistence type="predicted"/>
<evidence type="ECO:0008006" key="5">
    <source>
        <dbReference type="Google" id="ProtNLM"/>
    </source>
</evidence>
<dbReference type="PANTHER" id="PTHR15337:SF11">
    <property type="entry name" value="THIOREDOXIN DOMAIN-CONTAINING PROTEIN"/>
    <property type="match status" value="1"/>
</dbReference>
<keyword evidence="1" id="KW-0732">Signal</keyword>
<sequence>MASESELVRQSEELFTTIPMNLRYETKMDDASKQVTKRTKIFTFTEKQKKRNSLTLCRRYTNFGRRYDWADNFKMGLSRAKQEDKPLMMVIHATGCPACRKLKTDFASDKKLLELSKNFVMLNTEDDEEPKARKFQIDGLYFPRILFFSPCGKVLKEVINEKRENEDCKYYYSTAMDITKSMQKVLKMYRK</sequence>
<dbReference type="InterPro" id="IPR036249">
    <property type="entry name" value="Thioredoxin-like_sf"/>
</dbReference>
<organism evidence="3 4">
    <name type="scientific">Lutzomyia longipalpis</name>
    <name type="common">Sand fly</name>
    <dbReference type="NCBI Taxonomy" id="7200"/>
    <lineage>
        <taxon>Eukaryota</taxon>
        <taxon>Metazoa</taxon>
        <taxon>Ecdysozoa</taxon>
        <taxon>Arthropoda</taxon>
        <taxon>Hexapoda</taxon>
        <taxon>Insecta</taxon>
        <taxon>Pterygota</taxon>
        <taxon>Neoptera</taxon>
        <taxon>Endopterygota</taxon>
        <taxon>Diptera</taxon>
        <taxon>Nematocera</taxon>
        <taxon>Psychodoidea</taxon>
        <taxon>Psychodidae</taxon>
        <taxon>Lutzomyia</taxon>
        <taxon>Lutzomyia</taxon>
    </lineage>
</organism>
<dbReference type="Pfam" id="PF13899">
    <property type="entry name" value="Thioredoxin_7"/>
    <property type="match status" value="1"/>
</dbReference>
<dbReference type="InterPro" id="IPR017937">
    <property type="entry name" value="Thioredoxin_CS"/>
</dbReference>
<dbReference type="Proteomes" id="UP000092461">
    <property type="component" value="Unassembled WGS sequence"/>
</dbReference>
<reference evidence="4" key="1">
    <citation type="submission" date="2012-05" db="EMBL/GenBank/DDBJ databases">
        <title>Whole Genome Assembly of Lutzomyia longipalpis.</title>
        <authorList>
            <person name="Richards S."/>
            <person name="Qu C."/>
            <person name="Dillon R."/>
            <person name="Worley K."/>
            <person name="Scherer S."/>
            <person name="Batterton M."/>
            <person name="Taylor A."/>
            <person name="Hawes A."/>
            <person name="Hernandez B."/>
            <person name="Kovar C."/>
            <person name="Mandapat C."/>
            <person name="Pham C."/>
            <person name="Qu C."/>
            <person name="Jing C."/>
            <person name="Bess C."/>
            <person name="Bandaranaike D."/>
            <person name="Ngo D."/>
            <person name="Ongeri F."/>
            <person name="Arias F."/>
            <person name="Lara F."/>
            <person name="Weissenberger G."/>
            <person name="Kamau G."/>
            <person name="Han H."/>
            <person name="Shen H."/>
            <person name="Dinh H."/>
            <person name="Khalil I."/>
            <person name="Jones J."/>
            <person name="Shafer J."/>
            <person name="Jayaseelan J."/>
            <person name="Quiroz J."/>
            <person name="Blankenburg K."/>
            <person name="Nguyen L."/>
            <person name="Jackson L."/>
            <person name="Francisco L."/>
            <person name="Tang L.-Y."/>
            <person name="Pu L.-L."/>
            <person name="Perales L."/>
            <person name="Lorensuhewa L."/>
            <person name="Munidasa M."/>
            <person name="Coyle M."/>
            <person name="Taylor M."/>
            <person name="Puazo M."/>
            <person name="Firestine M."/>
            <person name="Scheel M."/>
            <person name="Javaid M."/>
            <person name="Wang M."/>
            <person name="Li M."/>
            <person name="Tabassum N."/>
            <person name="Saada N."/>
            <person name="Osuji N."/>
            <person name="Aqrawi P."/>
            <person name="Fu Q."/>
            <person name="Thornton R."/>
            <person name="Raj R."/>
            <person name="Goodspeed R."/>
            <person name="Mata R."/>
            <person name="Najjar R."/>
            <person name="Gubbala S."/>
            <person name="Lee S."/>
            <person name="Denson S."/>
            <person name="Patil S."/>
            <person name="Macmil S."/>
            <person name="Qi S."/>
            <person name="Matskevitch T."/>
            <person name="Palculict T."/>
            <person name="Mathew T."/>
            <person name="Vee V."/>
            <person name="Velamala V."/>
            <person name="Korchina V."/>
            <person name="Cai W."/>
            <person name="Liu W."/>
            <person name="Dai W."/>
            <person name="Zou X."/>
            <person name="Zhu Y."/>
            <person name="Zhang Y."/>
            <person name="Wu Y.-Q."/>
            <person name="Xin Y."/>
            <person name="Nazarath L."/>
            <person name="Kovar C."/>
            <person name="Han Y."/>
            <person name="Muzny D."/>
            <person name="Gibbs R."/>
        </authorList>
    </citation>
    <scope>NUCLEOTIDE SEQUENCE [LARGE SCALE GENOMIC DNA]</scope>
    <source>
        <strain evidence="4">Jacobina</strain>
    </source>
</reference>
<protein>
    <recommendedName>
        <fullName evidence="5">Thioredoxin domain-containing protein</fullName>
    </recommendedName>
</protein>
<evidence type="ECO:0000313" key="2">
    <source>
        <dbReference type="EMBL" id="MBC1179000.1"/>
    </source>
</evidence>
<dbReference type="EMBL" id="GITU01010297">
    <property type="protein sequence ID" value="MBC1179000.1"/>
    <property type="molecule type" value="Transcribed_RNA"/>
</dbReference>
<accession>A0A1B0CKN5</accession>
<dbReference type="SUPFAM" id="SSF52833">
    <property type="entry name" value="Thioredoxin-like"/>
    <property type="match status" value="1"/>
</dbReference>
<dbReference type="AlphaFoldDB" id="A0A1B0CKN5"/>
<reference evidence="2" key="2">
    <citation type="journal article" date="2020" name="BMC">
        <title>Leishmania infection induces a limited differential gene expression in the sand fly midgut.</title>
        <authorList>
            <person name="Coutinho-Abreu I.V."/>
            <person name="Serafim T.D."/>
            <person name="Meneses C."/>
            <person name="Kamhawi S."/>
            <person name="Oliveira F."/>
            <person name="Valenzuela J.G."/>
        </authorList>
    </citation>
    <scope>NUCLEOTIDE SEQUENCE</scope>
    <source>
        <strain evidence="2">Jacobina</strain>
        <tissue evidence="2">Midgut</tissue>
    </source>
</reference>
<dbReference type="PANTHER" id="PTHR15337">
    <property type="entry name" value="ANTERIOR GRADIENT PROTEIN-RELATED"/>
    <property type="match status" value="1"/>
</dbReference>
<dbReference type="VEuPathDB" id="VectorBase:LLOJ005172"/>
<reference evidence="3" key="3">
    <citation type="submission" date="2020-05" db="UniProtKB">
        <authorList>
            <consortium name="EnsemblMetazoa"/>
        </authorList>
    </citation>
    <scope>IDENTIFICATION</scope>
    <source>
        <strain evidence="3">Jacobina</strain>
    </source>
</reference>
<dbReference type="GO" id="GO:0005783">
    <property type="term" value="C:endoplasmic reticulum"/>
    <property type="evidence" value="ECO:0007669"/>
    <property type="project" value="TreeGrafter"/>
</dbReference>
<dbReference type="InterPro" id="IPR051099">
    <property type="entry name" value="AGR/TXD"/>
</dbReference>
<dbReference type="EMBL" id="AJWK01016484">
    <property type="status" value="NOT_ANNOTATED_CDS"/>
    <property type="molecule type" value="Genomic_DNA"/>
</dbReference>
<dbReference type="PROSITE" id="PS00194">
    <property type="entry name" value="THIOREDOXIN_1"/>
    <property type="match status" value="1"/>
</dbReference>
<evidence type="ECO:0000313" key="4">
    <source>
        <dbReference type="Proteomes" id="UP000092461"/>
    </source>
</evidence>
<dbReference type="Gene3D" id="3.40.30.10">
    <property type="entry name" value="Glutaredoxin"/>
    <property type="match status" value="1"/>
</dbReference>
<evidence type="ECO:0000313" key="3">
    <source>
        <dbReference type="EnsemblMetazoa" id="LLOJ005172-PA"/>
    </source>
</evidence>